<dbReference type="Proteomes" id="UP000198564">
    <property type="component" value="Unassembled WGS sequence"/>
</dbReference>
<dbReference type="PANTHER" id="PTHR30146">
    <property type="entry name" value="LACI-RELATED TRANSCRIPTIONAL REPRESSOR"/>
    <property type="match status" value="1"/>
</dbReference>
<dbReference type="PROSITE" id="PS00356">
    <property type="entry name" value="HTH_LACI_1"/>
    <property type="match status" value="1"/>
</dbReference>
<dbReference type="STRING" id="1130080.SAMN04488113_13619"/>
<dbReference type="InterPro" id="IPR028082">
    <property type="entry name" value="Peripla_BP_I"/>
</dbReference>
<accession>A0A1H6V418</accession>
<gene>
    <name evidence="5" type="ORF">SAMN04488113_13619</name>
</gene>
<dbReference type="Pfam" id="PF13377">
    <property type="entry name" value="Peripla_BP_3"/>
    <property type="match status" value="1"/>
</dbReference>
<dbReference type="SUPFAM" id="SSF53822">
    <property type="entry name" value="Periplasmic binding protein-like I"/>
    <property type="match status" value="1"/>
</dbReference>
<dbReference type="PRINTS" id="PR00036">
    <property type="entry name" value="HTHLACI"/>
</dbReference>
<evidence type="ECO:0000256" key="2">
    <source>
        <dbReference type="ARBA" id="ARBA00023125"/>
    </source>
</evidence>
<dbReference type="PANTHER" id="PTHR30146:SF149">
    <property type="entry name" value="HTH-TYPE TRANSCRIPTIONAL REGULATOR EBGR"/>
    <property type="match status" value="1"/>
</dbReference>
<dbReference type="InterPro" id="IPR010982">
    <property type="entry name" value="Lambda_DNA-bd_dom_sf"/>
</dbReference>
<dbReference type="Pfam" id="PF00356">
    <property type="entry name" value="LacI"/>
    <property type="match status" value="1"/>
</dbReference>
<dbReference type="OrthoDB" id="43195at2"/>
<dbReference type="AlphaFoldDB" id="A0A1H6V418"/>
<evidence type="ECO:0000256" key="1">
    <source>
        <dbReference type="ARBA" id="ARBA00023015"/>
    </source>
</evidence>
<keyword evidence="1" id="KW-0805">Transcription regulation</keyword>
<evidence type="ECO:0000313" key="5">
    <source>
        <dbReference type="EMBL" id="SEI94985.1"/>
    </source>
</evidence>
<dbReference type="Gene3D" id="3.40.50.2300">
    <property type="match status" value="2"/>
</dbReference>
<name>A0A1H6V418_9LACT</name>
<dbReference type="PROSITE" id="PS50932">
    <property type="entry name" value="HTH_LACI_2"/>
    <property type="match status" value="1"/>
</dbReference>
<dbReference type="GO" id="GO:0000976">
    <property type="term" value="F:transcription cis-regulatory region binding"/>
    <property type="evidence" value="ECO:0007669"/>
    <property type="project" value="TreeGrafter"/>
</dbReference>
<organism evidence="5 6">
    <name type="scientific">Alkalibacterium gilvum</name>
    <dbReference type="NCBI Taxonomy" id="1130080"/>
    <lineage>
        <taxon>Bacteria</taxon>
        <taxon>Bacillati</taxon>
        <taxon>Bacillota</taxon>
        <taxon>Bacilli</taxon>
        <taxon>Lactobacillales</taxon>
        <taxon>Carnobacteriaceae</taxon>
        <taxon>Alkalibacterium</taxon>
    </lineage>
</organism>
<dbReference type="InterPro" id="IPR000843">
    <property type="entry name" value="HTH_LacI"/>
</dbReference>
<protein>
    <submittedName>
        <fullName evidence="5">Transcriptional regulator, LacI family</fullName>
    </submittedName>
</protein>
<keyword evidence="6" id="KW-1185">Reference proteome</keyword>
<evidence type="ECO:0000256" key="3">
    <source>
        <dbReference type="ARBA" id="ARBA00023163"/>
    </source>
</evidence>
<feature type="domain" description="HTH lacI-type" evidence="4">
    <location>
        <begin position="2"/>
        <end position="63"/>
    </location>
</feature>
<keyword evidence="2" id="KW-0238">DNA-binding</keyword>
<reference evidence="6" key="1">
    <citation type="submission" date="2016-10" db="EMBL/GenBank/DDBJ databases">
        <authorList>
            <person name="Varghese N."/>
            <person name="Submissions S."/>
        </authorList>
    </citation>
    <scope>NUCLEOTIDE SEQUENCE [LARGE SCALE GENOMIC DNA]</scope>
    <source>
        <strain evidence="6">DSM 25751</strain>
    </source>
</reference>
<dbReference type="GO" id="GO:0003700">
    <property type="term" value="F:DNA-binding transcription factor activity"/>
    <property type="evidence" value="ECO:0007669"/>
    <property type="project" value="TreeGrafter"/>
</dbReference>
<dbReference type="SUPFAM" id="SSF47413">
    <property type="entry name" value="lambda repressor-like DNA-binding domains"/>
    <property type="match status" value="1"/>
</dbReference>
<proteinExistence type="predicted"/>
<sequence>MATLKDIANKAGVSTSTVSRVLNYDTTLSVGEETKRKIFEVAEELEYKSKKQPANKTKGTLAIVNWYSEAEELQDIYYMSIRLGAEKRAKALGYTYYRVYKQSDFIEEADIRGILAIGKFSPNQVKELQSHNVPLCFVDYLPDEEIDSVVVNLKKAMRQNIDYLLEQGHTKIGFIGGKESFSDGTGRWEDPREKIVREYLESKKLYHDASFFIGDFTVEDGKKNMLSALETLNGNQRPTAFIAANDAIAIGCLKALYEKDIKVPEEISIIGFNDISPAKYISPSLTTVKVYTEEMGSSGIGLLQERIEENRDVQKTVIMSTKHIERESTSKKRRI</sequence>
<dbReference type="InterPro" id="IPR046335">
    <property type="entry name" value="LacI/GalR-like_sensor"/>
</dbReference>
<dbReference type="CDD" id="cd01392">
    <property type="entry name" value="HTH_LacI"/>
    <property type="match status" value="1"/>
</dbReference>
<dbReference type="Gene3D" id="1.10.260.40">
    <property type="entry name" value="lambda repressor-like DNA-binding domains"/>
    <property type="match status" value="1"/>
</dbReference>
<dbReference type="EMBL" id="FNYW01000036">
    <property type="protein sequence ID" value="SEI94985.1"/>
    <property type="molecule type" value="Genomic_DNA"/>
</dbReference>
<evidence type="ECO:0000313" key="6">
    <source>
        <dbReference type="Proteomes" id="UP000198564"/>
    </source>
</evidence>
<dbReference type="SMART" id="SM00354">
    <property type="entry name" value="HTH_LACI"/>
    <property type="match status" value="1"/>
</dbReference>
<dbReference type="CDD" id="cd01544">
    <property type="entry name" value="PBP1_GalR"/>
    <property type="match status" value="1"/>
</dbReference>
<keyword evidence="3" id="KW-0804">Transcription</keyword>
<evidence type="ECO:0000259" key="4">
    <source>
        <dbReference type="PROSITE" id="PS50932"/>
    </source>
</evidence>
<dbReference type="RefSeq" id="WP_091636018.1">
    <property type="nucleotide sequence ID" value="NZ_FNYW01000036.1"/>
</dbReference>